<evidence type="ECO:0000259" key="8">
    <source>
        <dbReference type="Pfam" id="PF02687"/>
    </source>
</evidence>
<feature type="transmembrane region" description="Helical" evidence="7">
    <location>
        <begin position="280"/>
        <end position="305"/>
    </location>
</feature>
<dbReference type="AlphaFoldDB" id="A0A9D1XQ21"/>
<evidence type="ECO:0000256" key="4">
    <source>
        <dbReference type="ARBA" id="ARBA00022692"/>
    </source>
</evidence>
<dbReference type="InterPro" id="IPR025857">
    <property type="entry name" value="MacB_PCD"/>
</dbReference>
<feature type="transmembrane region" description="Helical" evidence="7">
    <location>
        <begin position="379"/>
        <end position="402"/>
    </location>
</feature>
<comment type="similarity">
    <text evidence="2">Belongs to the ABC-4 integral membrane protein family. LolC/E subfamily.</text>
</comment>
<name>A0A9D1XQ21_9BACT</name>
<dbReference type="InterPro" id="IPR003838">
    <property type="entry name" value="ABC3_permease_C"/>
</dbReference>
<dbReference type="GO" id="GO:0098797">
    <property type="term" value="C:plasma membrane protein complex"/>
    <property type="evidence" value="ECO:0007669"/>
    <property type="project" value="TreeGrafter"/>
</dbReference>
<feature type="domain" description="MacB-like periplasmic core" evidence="9">
    <location>
        <begin position="28"/>
        <end position="242"/>
    </location>
</feature>
<evidence type="ECO:0000256" key="1">
    <source>
        <dbReference type="ARBA" id="ARBA00004651"/>
    </source>
</evidence>
<dbReference type="InterPro" id="IPR051447">
    <property type="entry name" value="Lipoprotein-release_system"/>
</dbReference>
<comment type="subcellular location">
    <subcellularLocation>
        <location evidence="1">Cell membrane</location>
        <topology evidence="1">Multi-pass membrane protein</topology>
    </subcellularLocation>
</comment>
<dbReference type="PANTHER" id="PTHR30489">
    <property type="entry name" value="LIPOPROTEIN-RELEASING SYSTEM TRANSMEMBRANE PROTEIN LOLE"/>
    <property type="match status" value="1"/>
</dbReference>
<organism evidence="10 11">
    <name type="scientific">Candidatus Parabacteroides intestinigallinarum</name>
    <dbReference type="NCBI Taxonomy" id="2838722"/>
    <lineage>
        <taxon>Bacteria</taxon>
        <taxon>Pseudomonadati</taxon>
        <taxon>Bacteroidota</taxon>
        <taxon>Bacteroidia</taxon>
        <taxon>Bacteroidales</taxon>
        <taxon>Tannerellaceae</taxon>
        <taxon>Parabacteroides</taxon>
    </lineage>
</organism>
<proteinExistence type="inferred from homology"/>
<feature type="transmembrane region" description="Helical" evidence="7">
    <location>
        <begin position="28"/>
        <end position="50"/>
    </location>
</feature>
<dbReference type="Proteomes" id="UP000823847">
    <property type="component" value="Unassembled WGS sequence"/>
</dbReference>
<evidence type="ECO:0000256" key="7">
    <source>
        <dbReference type="SAM" id="Phobius"/>
    </source>
</evidence>
<dbReference type="GO" id="GO:0044874">
    <property type="term" value="P:lipoprotein localization to outer membrane"/>
    <property type="evidence" value="ECO:0007669"/>
    <property type="project" value="TreeGrafter"/>
</dbReference>
<evidence type="ECO:0000256" key="3">
    <source>
        <dbReference type="ARBA" id="ARBA00022475"/>
    </source>
</evidence>
<keyword evidence="3" id="KW-1003">Cell membrane</keyword>
<dbReference type="EMBL" id="DXEN01000017">
    <property type="protein sequence ID" value="HIX85621.1"/>
    <property type="molecule type" value="Genomic_DNA"/>
</dbReference>
<sequence length="414" mass="46739">MNLELFIARKIYFGKEGKRRATPPVIRIALAGIALGLAVMILSVAIVVGFKKEVREKVIGFGAHIQVTNFDSNTSYEASPIAVSDTLMKVLSAFPGIRHVERFATKLGILKTERDFQGIVLKGVDEDYDWTFFQENLKEGRVLSIQPDKNSTEVILSRHLSDLLELNVGDSFLAYFVGEEVRARKFTIVGIYETGFLDYDKLFVIADIKQIRRLNHWEADQVSGLELRVSDYERLDPIAEALYFHLSERQDRNGNSFYTRSIKELNPMIFNWLDILDINVVVILALMLAVAGFTMISGLLIIILERTQMIGILKALGESDTSIRKIFLYVSFFLIGKGMLWGNAIGLSICWLQSRFHLLKLDASVYYLDAVPIHLSPQAFILLNVGTLVASMLMMLGPSYLITKIDPAKSIRFE</sequence>
<accession>A0A9D1XQ21</accession>
<evidence type="ECO:0000256" key="2">
    <source>
        <dbReference type="ARBA" id="ARBA00005236"/>
    </source>
</evidence>
<evidence type="ECO:0000256" key="6">
    <source>
        <dbReference type="ARBA" id="ARBA00023136"/>
    </source>
</evidence>
<dbReference type="Pfam" id="PF12704">
    <property type="entry name" value="MacB_PCD"/>
    <property type="match status" value="1"/>
</dbReference>
<comment type="caution">
    <text evidence="10">The sequence shown here is derived from an EMBL/GenBank/DDBJ whole genome shotgun (WGS) entry which is preliminary data.</text>
</comment>
<evidence type="ECO:0000313" key="11">
    <source>
        <dbReference type="Proteomes" id="UP000823847"/>
    </source>
</evidence>
<feature type="transmembrane region" description="Helical" evidence="7">
    <location>
        <begin position="326"/>
        <end position="354"/>
    </location>
</feature>
<dbReference type="PANTHER" id="PTHR30489:SF0">
    <property type="entry name" value="LIPOPROTEIN-RELEASING SYSTEM TRANSMEMBRANE PROTEIN LOLE"/>
    <property type="match status" value="1"/>
</dbReference>
<evidence type="ECO:0000259" key="9">
    <source>
        <dbReference type="Pfam" id="PF12704"/>
    </source>
</evidence>
<reference evidence="10" key="1">
    <citation type="journal article" date="2021" name="PeerJ">
        <title>Extensive microbial diversity within the chicken gut microbiome revealed by metagenomics and culture.</title>
        <authorList>
            <person name="Gilroy R."/>
            <person name="Ravi A."/>
            <person name="Getino M."/>
            <person name="Pursley I."/>
            <person name="Horton D.L."/>
            <person name="Alikhan N.F."/>
            <person name="Baker D."/>
            <person name="Gharbi K."/>
            <person name="Hall N."/>
            <person name="Watson M."/>
            <person name="Adriaenssens E.M."/>
            <person name="Foster-Nyarko E."/>
            <person name="Jarju S."/>
            <person name="Secka A."/>
            <person name="Antonio M."/>
            <person name="Oren A."/>
            <person name="Chaudhuri R.R."/>
            <person name="La Ragione R."/>
            <person name="Hildebrand F."/>
            <person name="Pallen M.J."/>
        </authorList>
    </citation>
    <scope>NUCLEOTIDE SEQUENCE</scope>
    <source>
        <strain evidence="10">ChiHecec2B26-12326</strain>
    </source>
</reference>
<gene>
    <name evidence="10" type="ORF">H9848_03285</name>
</gene>
<evidence type="ECO:0000313" key="10">
    <source>
        <dbReference type="EMBL" id="HIX85621.1"/>
    </source>
</evidence>
<keyword evidence="4 7" id="KW-0812">Transmembrane</keyword>
<feature type="domain" description="ABC3 transporter permease C-terminal" evidence="8">
    <location>
        <begin position="282"/>
        <end position="407"/>
    </location>
</feature>
<keyword evidence="5 7" id="KW-1133">Transmembrane helix</keyword>
<evidence type="ECO:0000256" key="5">
    <source>
        <dbReference type="ARBA" id="ARBA00022989"/>
    </source>
</evidence>
<protein>
    <submittedName>
        <fullName evidence="10">ABC transporter permease</fullName>
    </submittedName>
</protein>
<dbReference type="Pfam" id="PF02687">
    <property type="entry name" value="FtsX"/>
    <property type="match status" value="1"/>
</dbReference>
<reference evidence="10" key="2">
    <citation type="submission" date="2021-04" db="EMBL/GenBank/DDBJ databases">
        <authorList>
            <person name="Gilroy R."/>
        </authorList>
    </citation>
    <scope>NUCLEOTIDE SEQUENCE</scope>
    <source>
        <strain evidence="10">ChiHecec2B26-12326</strain>
    </source>
</reference>
<keyword evidence="6 7" id="KW-0472">Membrane</keyword>